<feature type="transmembrane region" description="Helical" evidence="8">
    <location>
        <begin position="46"/>
        <end position="65"/>
    </location>
</feature>
<feature type="transmembrane region" description="Helical" evidence="8">
    <location>
        <begin position="100"/>
        <end position="123"/>
    </location>
</feature>
<gene>
    <name evidence="10" type="primary">bcr</name>
    <name evidence="10" type="ORF">GCM10011396_16050</name>
</gene>
<dbReference type="InterPro" id="IPR036259">
    <property type="entry name" value="MFS_trans_sf"/>
</dbReference>
<protein>
    <recommendedName>
        <fullName evidence="8">Bcr/CflA family efflux transporter</fullName>
    </recommendedName>
</protein>
<comment type="caution">
    <text evidence="8">Lacks conserved residue(s) required for the propagation of feature annotation.</text>
</comment>
<dbReference type="PANTHER" id="PTHR42718">
    <property type="entry name" value="MAJOR FACILITATOR SUPERFAMILY MULTIDRUG TRANSPORTER MFSC"/>
    <property type="match status" value="1"/>
</dbReference>
<keyword evidence="5 8" id="KW-0812">Transmembrane</keyword>
<keyword evidence="4" id="KW-1003">Cell membrane</keyword>
<name>A0A916UF97_9BURK</name>
<dbReference type="GO" id="GO:1990961">
    <property type="term" value="P:xenobiotic detoxification by transmembrane export across the plasma membrane"/>
    <property type="evidence" value="ECO:0007669"/>
    <property type="project" value="InterPro"/>
</dbReference>
<dbReference type="RefSeq" id="WP_188565386.1">
    <property type="nucleotide sequence ID" value="NZ_BMED01000001.1"/>
</dbReference>
<evidence type="ECO:0000313" key="11">
    <source>
        <dbReference type="Proteomes" id="UP000637423"/>
    </source>
</evidence>
<keyword evidence="7 8" id="KW-0472">Membrane</keyword>
<feature type="transmembrane region" description="Helical" evidence="8">
    <location>
        <begin position="165"/>
        <end position="185"/>
    </location>
</feature>
<dbReference type="GO" id="GO:0042910">
    <property type="term" value="F:xenobiotic transmembrane transporter activity"/>
    <property type="evidence" value="ECO:0007669"/>
    <property type="project" value="InterPro"/>
</dbReference>
<evidence type="ECO:0000256" key="6">
    <source>
        <dbReference type="ARBA" id="ARBA00022989"/>
    </source>
</evidence>
<keyword evidence="8" id="KW-0997">Cell inner membrane</keyword>
<organism evidence="10 11">
    <name type="scientific">Undibacterium terreum</name>
    <dbReference type="NCBI Taxonomy" id="1224302"/>
    <lineage>
        <taxon>Bacteria</taxon>
        <taxon>Pseudomonadati</taxon>
        <taxon>Pseudomonadota</taxon>
        <taxon>Betaproteobacteria</taxon>
        <taxon>Burkholderiales</taxon>
        <taxon>Oxalobacteraceae</taxon>
        <taxon>Undibacterium</taxon>
    </lineage>
</organism>
<feature type="domain" description="Major facilitator superfamily (MFS) profile" evidence="9">
    <location>
        <begin position="11"/>
        <end position="405"/>
    </location>
</feature>
<feature type="transmembrane region" description="Helical" evidence="8">
    <location>
        <begin position="314"/>
        <end position="336"/>
    </location>
</feature>
<dbReference type="Proteomes" id="UP000637423">
    <property type="component" value="Unassembled WGS sequence"/>
</dbReference>
<dbReference type="Pfam" id="PF07690">
    <property type="entry name" value="MFS_1"/>
    <property type="match status" value="1"/>
</dbReference>
<evidence type="ECO:0000256" key="3">
    <source>
        <dbReference type="ARBA" id="ARBA00022448"/>
    </source>
</evidence>
<feature type="transmembrane region" description="Helical" evidence="8">
    <location>
        <begin position="348"/>
        <end position="367"/>
    </location>
</feature>
<comment type="caution">
    <text evidence="10">The sequence shown here is derived from an EMBL/GenBank/DDBJ whole genome shotgun (WGS) entry which is preliminary data.</text>
</comment>
<comment type="subcellular location">
    <subcellularLocation>
        <location evidence="8">Cell inner membrane</location>
        <topology evidence="8">Multi-pass membrane protein</topology>
    </subcellularLocation>
    <subcellularLocation>
        <location evidence="1">Cell membrane</location>
        <topology evidence="1">Multi-pass membrane protein</topology>
    </subcellularLocation>
</comment>
<dbReference type="GO" id="GO:0005886">
    <property type="term" value="C:plasma membrane"/>
    <property type="evidence" value="ECO:0007669"/>
    <property type="project" value="UniProtKB-SubCell"/>
</dbReference>
<dbReference type="PANTHER" id="PTHR42718:SF9">
    <property type="entry name" value="MAJOR FACILITATOR SUPERFAMILY MULTIDRUG TRANSPORTER MFSC"/>
    <property type="match status" value="1"/>
</dbReference>
<comment type="similarity">
    <text evidence="2 8">Belongs to the major facilitator superfamily. Bcr/CmlA family.</text>
</comment>
<evidence type="ECO:0000256" key="1">
    <source>
        <dbReference type="ARBA" id="ARBA00004651"/>
    </source>
</evidence>
<reference evidence="10" key="2">
    <citation type="submission" date="2020-09" db="EMBL/GenBank/DDBJ databases">
        <authorList>
            <person name="Sun Q."/>
            <person name="Zhou Y."/>
        </authorList>
    </citation>
    <scope>NUCLEOTIDE SEQUENCE</scope>
    <source>
        <strain evidence="10">CGMCC 1.10998</strain>
    </source>
</reference>
<feature type="transmembrane region" description="Helical" evidence="8">
    <location>
        <begin position="77"/>
        <end position="94"/>
    </location>
</feature>
<dbReference type="NCBIfam" id="TIGR00710">
    <property type="entry name" value="efflux_Bcr_CflA"/>
    <property type="match status" value="1"/>
</dbReference>
<dbReference type="EMBL" id="BMED01000001">
    <property type="protein sequence ID" value="GGC69805.1"/>
    <property type="molecule type" value="Genomic_DNA"/>
</dbReference>
<dbReference type="PROSITE" id="PS50850">
    <property type="entry name" value="MFS"/>
    <property type="match status" value="1"/>
</dbReference>
<feature type="transmembrane region" description="Helical" evidence="8">
    <location>
        <begin position="282"/>
        <end position="302"/>
    </location>
</feature>
<accession>A0A916UF97</accession>
<dbReference type="InterPro" id="IPR020846">
    <property type="entry name" value="MFS_dom"/>
</dbReference>
<dbReference type="CDD" id="cd17320">
    <property type="entry name" value="MFS_MdfA_MDR_like"/>
    <property type="match status" value="1"/>
</dbReference>
<feature type="transmembrane region" description="Helical" evidence="8">
    <location>
        <begin position="7"/>
        <end position="26"/>
    </location>
</feature>
<keyword evidence="6 8" id="KW-1133">Transmembrane helix</keyword>
<keyword evidence="3 8" id="KW-0813">Transport</keyword>
<evidence type="ECO:0000256" key="2">
    <source>
        <dbReference type="ARBA" id="ARBA00006236"/>
    </source>
</evidence>
<dbReference type="InterPro" id="IPR011701">
    <property type="entry name" value="MFS"/>
</dbReference>
<evidence type="ECO:0000256" key="8">
    <source>
        <dbReference type="RuleBase" id="RU365088"/>
    </source>
</evidence>
<dbReference type="AlphaFoldDB" id="A0A916UF97"/>
<feature type="transmembrane region" description="Helical" evidence="8">
    <location>
        <begin position="135"/>
        <end position="159"/>
    </location>
</feature>
<dbReference type="Gene3D" id="1.20.1720.10">
    <property type="entry name" value="Multidrug resistance protein D"/>
    <property type="match status" value="1"/>
</dbReference>
<reference evidence="10" key="1">
    <citation type="journal article" date="2014" name="Int. J. Syst. Evol. Microbiol.">
        <title>Complete genome sequence of Corynebacterium casei LMG S-19264T (=DSM 44701T), isolated from a smear-ripened cheese.</title>
        <authorList>
            <consortium name="US DOE Joint Genome Institute (JGI-PGF)"/>
            <person name="Walter F."/>
            <person name="Albersmeier A."/>
            <person name="Kalinowski J."/>
            <person name="Ruckert C."/>
        </authorList>
    </citation>
    <scope>NUCLEOTIDE SEQUENCE</scope>
    <source>
        <strain evidence="10">CGMCC 1.10998</strain>
    </source>
</reference>
<dbReference type="SUPFAM" id="SSF103473">
    <property type="entry name" value="MFS general substrate transporter"/>
    <property type="match status" value="1"/>
</dbReference>
<sequence>MNRTNHNNGFLTLILAGLSMVGPLAIDTYLPSFPAISKAFEVGPLLMQQSLSLFLFTFAFMMLFYGTLSDSFGRRPVILVSLVVYTLASLGAAMAPSFGWLLVCRVFQGLAAGAGSVVSRAIVQDKFAGAEAQRMLSHIMMLFGLAPAIAPILGGWLQVSLGWRSIFWFLTSFGVLMLVVCYRALPESLPPKSRHAFHPVVIAANYLKVLRHHRFLLLALAVGLSFSGFALYIGSAANFVMNILHKPETAFAWLFIPLISGMVTGSAISAKHAARYTPKTMILAGYGIMAAASVLNVGYNYVFAAEVPWAVLPLFIYAFGLALITPAITIIAMNYFPDNRGLASSLQSFIQMFMFALVSGFVAPVLFESAFKLACGVMAGLCLSFFCWSLGQPKQTDAPPAAAGT</sequence>
<evidence type="ECO:0000256" key="7">
    <source>
        <dbReference type="ARBA" id="ARBA00023136"/>
    </source>
</evidence>
<keyword evidence="11" id="KW-1185">Reference proteome</keyword>
<evidence type="ECO:0000256" key="4">
    <source>
        <dbReference type="ARBA" id="ARBA00022475"/>
    </source>
</evidence>
<evidence type="ECO:0000256" key="5">
    <source>
        <dbReference type="ARBA" id="ARBA00022692"/>
    </source>
</evidence>
<feature type="transmembrane region" description="Helical" evidence="8">
    <location>
        <begin position="250"/>
        <end position="270"/>
    </location>
</feature>
<evidence type="ECO:0000313" key="10">
    <source>
        <dbReference type="EMBL" id="GGC69805.1"/>
    </source>
</evidence>
<proteinExistence type="inferred from homology"/>
<dbReference type="InterPro" id="IPR004812">
    <property type="entry name" value="Efflux_drug-R_Bcr/CmlA"/>
</dbReference>
<feature type="transmembrane region" description="Helical" evidence="8">
    <location>
        <begin position="215"/>
        <end position="244"/>
    </location>
</feature>
<evidence type="ECO:0000259" key="9">
    <source>
        <dbReference type="PROSITE" id="PS50850"/>
    </source>
</evidence>